<dbReference type="Pfam" id="PF07029">
    <property type="entry name" value="CryBP1"/>
    <property type="match status" value="1"/>
</dbReference>
<comment type="caution">
    <text evidence="1">The sequence shown here is derived from an EMBL/GenBank/DDBJ whole genome shotgun (WGS) entry which is preliminary data.</text>
</comment>
<dbReference type="Proteomes" id="UP000225320">
    <property type="component" value="Unassembled WGS sequence"/>
</dbReference>
<evidence type="ECO:0000313" key="1">
    <source>
        <dbReference type="EMBL" id="PGG90759.1"/>
    </source>
</evidence>
<sequence>MRDALFRQDHEPIEFLPVDSDHIEKKPECCEEVNTKISFCCMVQVPHSFQYVPNSEPKISYNLDCLSVVKESCRKMIQVEDCGPVEVTLNLLKIVGCMPYIANATVEGECGKGCDCDTSGHHQVSLCCSGSICIDTVLKCSIECLPNYTINCHNVVISDFTVKPVHDHGCEMLQFTGTIEFKHIPYE</sequence>
<dbReference type="RefSeq" id="WP_098088323.1">
    <property type="nucleotide sequence ID" value="NZ_JBALMW010000363.1"/>
</dbReference>
<proteinExistence type="predicted"/>
<evidence type="ECO:0000313" key="2">
    <source>
        <dbReference type="Proteomes" id="UP000225320"/>
    </source>
</evidence>
<protein>
    <submittedName>
        <fullName evidence="1">Uncharacterized protein</fullName>
    </submittedName>
</protein>
<accession>A0A2B7W2G1</accession>
<dbReference type="InterPro" id="IPR009751">
    <property type="entry name" value="CryBP1"/>
</dbReference>
<name>A0A2B7W2G1_9BACI</name>
<reference evidence="1 2" key="1">
    <citation type="submission" date="2017-09" db="EMBL/GenBank/DDBJ databases">
        <title>Large-scale bioinformatics analysis of Bacillus genomes uncovers conserved roles of natural products in bacterial physiology.</title>
        <authorList>
            <consortium name="Agbiome Team Llc"/>
            <person name="Bleich R.M."/>
            <person name="Grubbs K.J."/>
            <person name="Santa Maria K.C."/>
            <person name="Allen S.E."/>
            <person name="Farag S."/>
            <person name="Shank E.A."/>
            <person name="Bowers A."/>
        </authorList>
    </citation>
    <scope>NUCLEOTIDE SEQUENCE [LARGE SCALE GENOMIC DNA]</scope>
    <source>
        <strain evidence="1 2">AFS094862</strain>
    </source>
</reference>
<gene>
    <name evidence="1" type="ORF">CON73_15295</name>
</gene>
<organism evidence="1 2">
    <name type="scientific">Bacillus toyonensis</name>
    <dbReference type="NCBI Taxonomy" id="155322"/>
    <lineage>
        <taxon>Bacteria</taxon>
        <taxon>Bacillati</taxon>
        <taxon>Bacillota</taxon>
        <taxon>Bacilli</taxon>
        <taxon>Bacillales</taxon>
        <taxon>Bacillaceae</taxon>
        <taxon>Bacillus</taxon>
        <taxon>Bacillus cereus group</taxon>
    </lineage>
</organism>
<dbReference type="EMBL" id="NVOI01000053">
    <property type="protein sequence ID" value="PGG90759.1"/>
    <property type="molecule type" value="Genomic_DNA"/>
</dbReference>
<dbReference type="AlphaFoldDB" id="A0A2B7W2G1"/>